<evidence type="ECO:0000256" key="1">
    <source>
        <dbReference type="ARBA" id="ARBA00004651"/>
    </source>
</evidence>
<comment type="caution">
    <text evidence="8">The sequence shown here is derived from an EMBL/GenBank/DDBJ whole genome shotgun (WGS) entry which is preliminary data.</text>
</comment>
<keyword evidence="2" id="KW-1003">Cell membrane</keyword>
<dbReference type="CDD" id="cd06579">
    <property type="entry name" value="TM_PBP1_transp_AraH_like"/>
    <property type="match status" value="1"/>
</dbReference>
<comment type="subcellular location">
    <subcellularLocation>
        <location evidence="1">Cell membrane</location>
        <topology evidence="1">Multi-pass membrane protein</topology>
    </subcellularLocation>
</comment>
<evidence type="ECO:0000313" key="9">
    <source>
        <dbReference type="Proteomes" id="UP000674234"/>
    </source>
</evidence>
<dbReference type="GO" id="GO:0005886">
    <property type="term" value="C:plasma membrane"/>
    <property type="evidence" value="ECO:0007669"/>
    <property type="project" value="UniProtKB-SubCell"/>
</dbReference>
<feature type="region of interest" description="Disordered" evidence="6">
    <location>
        <begin position="1"/>
        <end position="21"/>
    </location>
</feature>
<dbReference type="AlphaFoldDB" id="A0A941AP64"/>
<feature type="transmembrane region" description="Helical" evidence="7">
    <location>
        <begin position="142"/>
        <end position="159"/>
    </location>
</feature>
<evidence type="ECO:0000256" key="7">
    <source>
        <dbReference type="SAM" id="Phobius"/>
    </source>
</evidence>
<organism evidence="8 9">
    <name type="scientific">Microbispora oryzae</name>
    <dbReference type="NCBI Taxonomy" id="2806554"/>
    <lineage>
        <taxon>Bacteria</taxon>
        <taxon>Bacillati</taxon>
        <taxon>Actinomycetota</taxon>
        <taxon>Actinomycetes</taxon>
        <taxon>Streptosporangiales</taxon>
        <taxon>Streptosporangiaceae</taxon>
        <taxon>Microbispora</taxon>
    </lineage>
</organism>
<keyword evidence="9" id="KW-1185">Reference proteome</keyword>
<evidence type="ECO:0000256" key="2">
    <source>
        <dbReference type="ARBA" id="ARBA00022475"/>
    </source>
</evidence>
<keyword evidence="3 7" id="KW-0812">Transmembrane</keyword>
<feature type="transmembrane region" description="Helical" evidence="7">
    <location>
        <begin position="237"/>
        <end position="256"/>
    </location>
</feature>
<dbReference type="InterPro" id="IPR001851">
    <property type="entry name" value="ABC_transp_permease"/>
</dbReference>
<reference evidence="8" key="1">
    <citation type="submission" date="2021-02" db="EMBL/GenBank/DDBJ databases">
        <title>Draft genome sequence of Microbispora sp. RL4-1S isolated from rice leaves in Thailand.</title>
        <authorList>
            <person name="Muangham S."/>
            <person name="Duangmal K."/>
        </authorList>
    </citation>
    <scope>NUCLEOTIDE SEQUENCE</scope>
    <source>
        <strain evidence="8">RL4-1S</strain>
    </source>
</reference>
<evidence type="ECO:0000313" key="8">
    <source>
        <dbReference type="EMBL" id="MBP2703379.1"/>
    </source>
</evidence>
<gene>
    <name evidence="8" type="ORF">JOL79_06145</name>
</gene>
<feature type="transmembrane region" description="Helical" evidence="7">
    <location>
        <begin position="116"/>
        <end position="136"/>
    </location>
</feature>
<evidence type="ECO:0000256" key="4">
    <source>
        <dbReference type="ARBA" id="ARBA00022989"/>
    </source>
</evidence>
<feature type="transmembrane region" description="Helical" evidence="7">
    <location>
        <begin position="64"/>
        <end position="86"/>
    </location>
</feature>
<dbReference type="PANTHER" id="PTHR32196:SF72">
    <property type="entry name" value="RIBOSE IMPORT PERMEASE PROTEIN RBSC"/>
    <property type="match status" value="1"/>
</dbReference>
<feature type="transmembrane region" description="Helical" evidence="7">
    <location>
        <begin position="185"/>
        <end position="206"/>
    </location>
</feature>
<feature type="transmembrane region" description="Helical" evidence="7">
    <location>
        <begin position="34"/>
        <end position="52"/>
    </location>
</feature>
<evidence type="ECO:0000256" key="3">
    <source>
        <dbReference type="ARBA" id="ARBA00022692"/>
    </source>
</evidence>
<keyword evidence="5 7" id="KW-0472">Membrane</keyword>
<name>A0A941AP64_9ACTN</name>
<dbReference type="EMBL" id="JAFCNB010000002">
    <property type="protein sequence ID" value="MBP2703379.1"/>
    <property type="molecule type" value="Genomic_DNA"/>
</dbReference>
<sequence length="341" mass="35150">MTEVNPAPTAPAGERPRPDAAPSLRGGLARLGEARHVGLIAALVLLAIVGLVTKPENFATSSNLVSVLALASTIGVITVGATFVIIGGGIDLSVGAVMALASVWATTLSTQSYGPVVMVICALAVGTGAGLLNGLLISYGRMVPFIATLAMLVAARGLAQRMSSQRTQLVQQDNSAIVDLSTTRVLGLPLLVYVFALVVALGWVLLNRTTFGRRTFAVGGNPEAARLAGIDVRRHTMVLYALSGLCCGIAAVLIMARTTTGSSTHGDLYELDAIAAVIIGGTLLTGGRGSIIGSILGLLIFTVITNLFILNGLNTSDQLIAKGLIIVIAVLMQRRSIRTST</sequence>
<protein>
    <submittedName>
        <fullName evidence="8">ABC transporter permease</fullName>
    </submittedName>
</protein>
<feature type="transmembrane region" description="Helical" evidence="7">
    <location>
        <begin position="291"/>
        <end position="310"/>
    </location>
</feature>
<dbReference type="Proteomes" id="UP000674234">
    <property type="component" value="Unassembled WGS sequence"/>
</dbReference>
<dbReference type="PANTHER" id="PTHR32196">
    <property type="entry name" value="ABC TRANSPORTER PERMEASE PROTEIN YPHD-RELATED-RELATED"/>
    <property type="match status" value="1"/>
</dbReference>
<keyword evidence="4 7" id="KW-1133">Transmembrane helix</keyword>
<dbReference type="GO" id="GO:0022857">
    <property type="term" value="F:transmembrane transporter activity"/>
    <property type="evidence" value="ECO:0007669"/>
    <property type="project" value="InterPro"/>
</dbReference>
<accession>A0A941AP64</accession>
<evidence type="ECO:0000256" key="5">
    <source>
        <dbReference type="ARBA" id="ARBA00023136"/>
    </source>
</evidence>
<dbReference type="Pfam" id="PF02653">
    <property type="entry name" value="BPD_transp_2"/>
    <property type="match status" value="1"/>
</dbReference>
<proteinExistence type="predicted"/>
<evidence type="ECO:0000256" key="6">
    <source>
        <dbReference type="SAM" id="MobiDB-lite"/>
    </source>
</evidence>